<feature type="compositionally biased region" description="Basic and acidic residues" evidence="8">
    <location>
        <begin position="4060"/>
        <end position="4070"/>
    </location>
</feature>
<feature type="region of interest" description="Disordered" evidence="8">
    <location>
        <begin position="5289"/>
        <end position="5314"/>
    </location>
</feature>
<feature type="compositionally biased region" description="Polar residues" evidence="8">
    <location>
        <begin position="4736"/>
        <end position="4745"/>
    </location>
</feature>
<reference evidence="11 12" key="1">
    <citation type="submission" date="2024-03" db="EMBL/GenBank/DDBJ databases">
        <title>Adaptation during the transition from Ophiocordyceps entomopathogen to insect associate is accompanied by gene loss and intensified selection.</title>
        <authorList>
            <person name="Ward C.M."/>
            <person name="Onetto C.A."/>
            <person name="Borneman A.R."/>
        </authorList>
    </citation>
    <scope>NUCLEOTIDE SEQUENCE [LARGE SCALE GENOMIC DNA]</scope>
    <source>
        <strain evidence="11">AWRI1</strain>
        <tissue evidence="11">Single Adult Female</tissue>
    </source>
</reference>
<feature type="compositionally biased region" description="Basic and acidic residues" evidence="8">
    <location>
        <begin position="4112"/>
        <end position="4125"/>
    </location>
</feature>
<feature type="domain" description="Ig-like" evidence="9">
    <location>
        <begin position="422"/>
        <end position="496"/>
    </location>
</feature>
<feature type="compositionally biased region" description="Basic and acidic residues" evidence="8">
    <location>
        <begin position="5007"/>
        <end position="5028"/>
    </location>
</feature>
<feature type="region of interest" description="Disordered" evidence="8">
    <location>
        <begin position="5007"/>
        <end position="5075"/>
    </location>
</feature>
<feature type="region of interest" description="Disordered" evidence="8">
    <location>
        <begin position="4593"/>
        <end position="4617"/>
    </location>
</feature>
<evidence type="ECO:0000259" key="10">
    <source>
        <dbReference type="PROSITE" id="PS50853"/>
    </source>
</evidence>
<evidence type="ECO:0000313" key="11">
    <source>
        <dbReference type="EMBL" id="KAK7590723.1"/>
    </source>
</evidence>
<feature type="compositionally biased region" description="Basic and acidic residues" evidence="8">
    <location>
        <begin position="5037"/>
        <end position="5060"/>
    </location>
</feature>
<feature type="region of interest" description="Disordered" evidence="8">
    <location>
        <begin position="6415"/>
        <end position="6435"/>
    </location>
</feature>
<dbReference type="GO" id="GO:0009653">
    <property type="term" value="P:anatomical structure morphogenesis"/>
    <property type="evidence" value="ECO:0007669"/>
    <property type="project" value="UniProtKB-ARBA"/>
</dbReference>
<dbReference type="GO" id="GO:0045989">
    <property type="term" value="P:positive regulation of striated muscle contraction"/>
    <property type="evidence" value="ECO:0007669"/>
    <property type="project" value="UniProtKB-ARBA"/>
</dbReference>
<feature type="compositionally biased region" description="Basic and acidic residues" evidence="8">
    <location>
        <begin position="5133"/>
        <end position="5158"/>
    </location>
</feature>
<feature type="domain" description="Ig-like" evidence="9">
    <location>
        <begin position="223"/>
        <end position="301"/>
    </location>
</feature>
<evidence type="ECO:0000256" key="3">
    <source>
        <dbReference type="ARBA" id="ARBA00022729"/>
    </source>
</evidence>
<feature type="domain" description="Ig-like" evidence="9">
    <location>
        <begin position="6222"/>
        <end position="6311"/>
    </location>
</feature>
<comment type="caution">
    <text evidence="11">The sequence shown here is derived from an EMBL/GenBank/DDBJ whole genome shotgun (WGS) entry which is preliminary data.</text>
</comment>
<evidence type="ECO:0000256" key="5">
    <source>
        <dbReference type="ARBA" id="ARBA00023157"/>
    </source>
</evidence>
<dbReference type="EMBL" id="JBBCAQ010000022">
    <property type="protein sequence ID" value="KAK7590723.1"/>
    <property type="molecule type" value="Genomic_DNA"/>
</dbReference>
<dbReference type="InterPro" id="IPR003961">
    <property type="entry name" value="FN3_dom"/>
</dbReference>
<dbReference type="PANTHER" id="PTHR45080">
    <property type="entry name" value="CONTACTIN 5"/>
    <property type="match status" value="1"/>
</dbReference>
<feature type="compositionally biased region" description="Basic and acidic residues" evidence="8">
    <location>
        <begin position="5248"/>
        <end position="5258"/>
    </location>
</feature>
<dbReference type="FunFam" id="2.60.40.10:FF:000032">
    <property type="entry name" value="palladin isoform X1"/>
    <property type="match status" value="2"/>
</dbReference>
<evidence type="ECO:0008006" key="13">
    <source>
        <dbReference type="Google" id="ProtNLM"/>
    </source>
</evidence>
<dbReference type="FunFam" id="2.60.40.10:FF:000425">
    <property type="entry name" value="Myosin light chain kinase"/>
    <property type="match status" value="1"/>
</dbReference>
<organism evidence="11 12">
    <name type="scientific">Parthenolecanium corni</name>
    <dbReference type="NCBI Taxonomy" id="536013"/>
    <lineage>
        <taxon>Eukaryota</taxon>
        <taxon>Metazoa</taxon>
        <taxon>Ecdysozoa</taxon>
        <taxon>Arthropoda</taxon>
        <taxon>Hexapoda</taxon>
        <taxon>Insecta</taxon>
        <taxon>Pterygota</taxon>
        <taxon>Neoptera</taxon>
        <taxon>Paraneoptera</taxon>
        <taxon>Hemiptera</taxon>
        <taxon>Sternorrhyncha</taxon>
        <taxon>Coccoidea</taxon>
        <taxon>Coccidae</taxon>
        <taxon>Parthenolecanium</taxon>
    </lineage>
</organism>
<feature type="region of interest" description="Disordered" evidence="8">
    <location>
        <begin position="2353"/>
        <end position="2386"/>
    </location>
</feature>
<feature type="region of interest" description="Disordered" evidence="8">
    <location>
        <begin position="3104"/>
        <end position="3123"/>
    </location>
</feature>
<dbReference type="GO" id="GO:0005737">
    <property type="term" value="C:cytoplasm"/>
    <property type="evidence" value="ECO:0007669"/>
    <property type="project" value="UniProtKB-SubCell"/>
</dbReference>
<evidence type="ECO:0000259" key="9">
    <source>
        <dbReference type="PROSITE" id="PS50835"/>
    </source>
</evidence>
<dbReference type="InterPro" id="IPR013098">
    <property type="entry name" value="Ig_I-set"/>
</dbReference>
<sequence>MSFQEKDDDSESHCSTLRILDTNAVQYVNPTDETITEHEDNDVIFSIELPTERDARRIIWNKNNQRSLSSDRFRPYYTRNKSSLAIRQLSFEDTGNYSAESEDSYGTSRLASIDLNVEKRIPKVPIFLKRLHDVSVKIGSRARFLVEIDSVQPLKVTWYHDNQILKKNDRLNFLEENKYFCLDVGWTMLQDEGHWTCIAENKHGCSVSSAYLTILVPKAYKAPQFVEELKSILAEDGTVSLECKVIGVPTPNLFWYKDGKKIKAGDTFALRVESTESSSLGTYSCVAKNCLGQAFSSSSLNFHKENQDSSSNSLFPLGPQPKFLRELRNVEAQIESQLTLTCQVVVPPWPKTIDWYNKSGRIIDNENYKTLADGLGMYGLEIKSVEMVDDGEWKCVATSFFGIKAFSSCYVTVKFPKNYKTPKFLENLRAVMTPEGLVSFECKVIGYPTPQLKWLKDSKELKPGDVYQLTGTNSLGTYCCIAKNPMGEIRSTTVLTLEDIQSQLSEEERLLIFATNKPPYFVKGLSSLEAKINDEFQLHVQVSGKPEPKILWYRNDEPIEENERISMKKESHGNYWLHLKYLEMTDQTEWKSVAVNDYGQSVTSCFIKLTIPKHFKSPRFLEKLKATLTKEGTVNLECKVIGVPQPELKWFKDGRRLKSGEMHKIISGADGKCCLGTYSCEAVNCMGIASSSAQLLAFENENETLRRNLQPESLSIIMEERSSQLNNSTSTTYEEAAGISFSFDGKEVSISLYETPDLTEEEALQIVEMYANELTDHISEQNIVELPSLRFVKETSTTGNILMEATIVDVPINESGCEEELKTEADIENSVMDDSAFVTNNSPHSDDISMDKNCSDYSHNMQQTSQSYMEDLSSEQADEMKNVQKNVADDKNDLKELRATETEVKKNLLNTISSIQKHKSVDSEDDSLHEFERRKTRQLKEKSEEESSSKILEKENKLVTKVVNETDSPINQMQSSLSVLESISRSINDIEHDLDQIRFDVVAKQADEIVTNYTVATVESLLEPVIEIKKHLTFIEKQLADQKDKNMGKITEEILQTLSKPVVEFQQSLLDMGYSEARENDELFAETSQSILDAVTPPLKDINRELNIIEEDLLKHAAAHSELEKFKQASVSFDSDSQKMIIILEEYSKELGDLSVLIHHKICNTESNQPLQKVYKKVNLVIDQMIMIQDWSSNLHKCIEQDMEQFSSFHKDLQEFNCCLIHYLDTNIHVIQTVLQTNISPITLDKFLNETLPLQEKLATSLRVTENLSPIIAANYLCEALRNYTSSITENINKCETQLCSPLVRNIESLKSMDDSIDIIINSLDTIEKCSEEENSYHKKRLLMLLTKLQTPLQLCQTQLHIIERRFSDQNTRLDGEEVYNIMRNISEPLQMLRKEISLLVGNYQEMQDLPEEVSQIIELLAPNLKNLQDNISTFHEIIFNQQAEEIDEFYILSALNNFSPHLCELSNRFLEVEDVILEQTPIVSDPKLGIRIVMQSVSNLVEVVADLQTSSEENHSTKLILCNLSEPLVEVKVCLKTINDCFYNENLEKINITMLKTLSQPFNLLQKRLIEATGVVTGDLKHAVTDLQRTILTIQDQVSFEYGDQPASIEYNIMTLQTLIKPMNVLRRHCLILKNPRSEQDSENFETAIDQLIEEQFKTIDQIKKVLTQIVVSHKYLQSQVVLSKSLHSTCNMLNSYKNLLLMIKNAISKDELSDDLISHQIKITLNQLYSDFKEIEKSSHALSDILLQLQIVIKYLRSIENKHSQDISTFLSGLKTLKFITPVFEDLLEIANSMAESDFQEEDSVKCFIALLQSLNTVRTLQENVRNFQSSSNTDSVQVPMLLSFLNSCERLEVKISDLLFIIENFSDRKIILDPQFYQRAIDAFSTLNSQLIHLNKCLIDQSMSDDEQKEIPFESSINLFNALYATVATDDQNPSLKQIQLIVKEGILNELTRLKGDILFNMSLIQTDDEMSYNESDILEENLDTANPDLLCVCTRSIWDEIKKCDKFFDRMNKLPFDQRSKYLNNISCSLESLFNIINFVNRNIPFDSSPEHASIIALHKPVLQILQQIRHVKTAIETNKNDLILDSKSQTDESKILLSSNDLNQSFKYLKQLMIPISGGVGSSRRAIYKMESNDEPESDDLIGSFGSDSSSTDTFDIITKKEKLDLVGIDHNNSTQDIPTFSETSSLASDIFLENKPKPITFENPTVNIIDVSGKKIPLNLQDSTSSENDDSGQEFSYSGENEVITARSNFPQQTRIVPESICDLSEIRDGLEYESEDDGVTEIAQTNILDEDDLADTYEFEKLVEKLLNEDETVNEFSALCHESEPVCSQIEVDSPNQINSTFLEQTDQRTPNFKSESNTDGSYKIISENDSSLEKEESQRIKPKIVAMEKSDTDVEVPNTNESRNVKMMKSEIESEVHSILENDSKLPCNSLNKQEMVGLEDTGIGNDETAEDETEKLQSVIGQGVMIEEKGIENLATAKVDIQLDTSQHNPQTITCATPVISEVESKNLNLMDNFSFENNNLECEMRQSATDISAQVDENIDDVELVSSSLDMHKTQNEPEIYAENSTSFLMNAHEVGPVESQQIFHDSNASSPKQEDTKKKSENIQDSKEGSLEVPQENPIKNICDFISTEKIENSNIVVESNPEFIEQVNTDASDTKLLAKELPLEPSVVEFNETEGQLQKGVSTQIEKSESNIEEGAKEVLLEVNTVKFNKVEGELQKAVAIEIEKSESNIDDGADETPLEVSKVKCIEVEKELQKAVSMQMEKSESNVEDEVTEVSTRVQTLFTEKLEDNLALEMLEEKFAAETAAVIPDSQMDKDETICTIGDAVPKVSEMILDSINDVNEIVTTTQSTNSIKGELIQKETITDSLDNLISPTEIAEEILTTEVQSSLVPHELFQESAVELEEKCILIGHDADSLKKEEDQLSDEKPGIICPKNQFHIEQDVKEKGSVVKKPDIIASNDENVVYSEEINSDNKNEDKIESDMRDTGTKNDNLVILKDEQNTDEQASVLIECKLGKEIVAFQENREIGEAAVVKLENIIDSSSVSLTECLKNPNIRLEEPLLPKSESTNFAQTDNLEILCHTVVEGTITKTSDDSPIVSHENETISKENEQLSDKIELSVSRQGLKENEEVTSIEKNKNDLTHKEEDVNESSLVEQNVPKNNSSNNTSLEVLHLDESTPIKITDKTISEESPEVLAPVVNQVHVDLVENVIESVRDRNSDELGRKTEALIASEKASSVAQEESQQENWNLDCNLEMVQSSNQEDLISAAKGSIFQLELDIKQEDGDSEEKDHTPMLQEIKEINEITSLIEDNLNDQTSQSSLGHESEQNLQEIEQNIIPISTLLNTAKNIEQFEHSQKSGVLLEQVTNPECSYEKSRNEATICTEDHSSESIPDLQLEDATEILVKKEQVSDFRIDLIASANIPENEIETQAMLIESTEVANSYAYTGEKLEQSEILDSSSFSHDQFNNFNPELPSATTDETNLVKKDDTDTEFQNKEPFMEEIQMSSTECENSTVQLTSCSKDMECEPCTAQSADSVTTGIDSEDLSEVYWDSKDSDCVSECSKNHIHRGLKYMLSESVSEQESFETALDDLESRSCEEISECETLSVANEDTGICKSEINEDIEDFVSNFENEQSGTELVTSALDENLLEIQNFITKVEKRIMSSAEISSGNSSEEEKRERHIDEDERAELAKIGEILSVLADRSINEYSEPTPVSSEASNEITIAETKTSQILSIPETLTISLQLSTEVKTDEVIQEIPSILDEIPNELTITYSHQPVVNQDSVAAVHLAEEKNVQFLQKEETSERLPSEKVSEEISEIINENIIDIKEDTHEGVWKPNVNEYEEISTVLTRDELDMTNLLEPNKNDESILNDTVISNFIDKTEIEETKHIDSIGSTQSDFVKKSEDAITTTEDIPLSKEMKVIQRAESEENNITHKLLPHNDETIKELVPVTLSDESEESQEKICAEETDLEAKQRSDENAQKNVSNAEDYIDQTNTSDELSKNKVIEEDNGDDSRQQDSTSSMEKSPGLPEIDKIVPTVETDNEVHTIDNKDESTEENILDENLKQRKPNESEEQLQMKESREASEFTQSTGNEEITKDDSLMTHQEDETTDQFDESKKEQQLSQLKNQAEHLSQLEIQAECFEKTLVCSNESVSLSETSIQNLENENECTIAIVNEERIVNFESNNTALEDTTQPEEICEEQSILAEFDISPSPAIESETVDQIQILKDEDIHKSSEIKDTVGIEDENKIIDLGTDTLDVNNENFPTEENSDNSSSYGIKEEFTKNDICDEEIHSNSVTDNNLKTSINSKEDNQLEEDHEEKHQLQRVSLKQPEKLVELDDNNSVSPSEEKEINSLHNVEVKNEFLVCANEINFIDNSSFTLPGPICSIKEDDNCLTEIVEANLHTQEPISECFEEVKCNKIVSVHREPLYLNSIEETEPNNNSEVGYNLENSNTSVSETNSNLLIPEQSEEQIPEKSLFNLQEILESLEKNVLENNENEFLQKNIMSEVEIGEKISQETNNEIFGEKVQKSGSVEKIMSTEFKENNKDQLEQQIQTQDINLDLEEMKKAEKLTEEQNSEIKSSGIQVMPDSSDGLGIKSAENTTLVTDKDKTLDEPETIDTLSDNIKNKEKIEETIKTSVSEDMTEYNQEINLEKKTSDQLENLSEIFDSEVEISKKCATVQPSIEESKMENTVEWRNEKLPENNVKIESSEDRDIIQNSDGQQKVENVEPNETEDEDDSENRTIKENYDMTKKDNSQLISDTCEVDTSQDVEYNLKIQMVRVENKPECMEKVSEMNESDEMKIETIKPEILQIPCSKELDESDSPVEKSRNEIENEEEYIAAQTKTGVEKLVEAQQKIDVINVHEIKDGNDFENQKQVDEIKEQNAQNDFKINYTDELEKQEENSNLLSSLSEEISSKIEMGESCVNIEESKQTYSAEEVEVLETKFLNSEKDIKESIEPNYSNDTSDAAKFETVLKDTVEIKAQNEENKIKEVKIQSRDSSDQRPIDEEQGLEESDSIKISEKKESMLSLRDKQEEKKGNPISNIQQSTVAEEKIDFAPVQLENILLKPEETFSIKPSTHKDEKEEQSFKSTSVNILQNPNSDETKLTMPEIVEKSDASEKLKESKNENKVTKKSESSENMTNSSKDEPIKPKRKSKGEKKVKKSEEELEKTKDAEKVDIAKPIEDLKVKLTETIPTEKEKNQSSEQDTQIEPEEMKKTENQFMSENKSEKAPEKLQKNVSNEEDSKEIETDKYKKIDENVDKILLHEKISADDSEKQNEKLENRPSVGEVQPVVEQQEVLKKNLEVKDGVTTVQADEKSTNQTDDDKIDYLRSNSLNDVPNAKDEMAPKPNYDVDNVKVQTEDIKDQKETVDNLETDTEKYQKLTEQLGASSSRNEKKVESDNEVCRKPKDSHATQASDKSRNNSIQDENKICETPSRKSSVKKKSKEKGSLKTTTSRKRSKETIESTENKESKESLVVKISKASKAECLFPDDGNVSVYQTEPVSSSTSSTTEAASTNKFSCVNYSTEVCKSETPIEEIDRNKTNDNITEIFKKPSSSDTEENSNIDCRREKHETLIPSPQHSIKLRTKSETPEREMFNSNYLPSPCYHILTQNLSGRIQIPLPEDNFSTERTKLKPFPIFHDEHQDYSIKIATKDLLVKHRQYRSLTPIRMPYKDEYLSHKKEWKHLGPSDYLTMSRSHSRDVSPCRSRDSSHYVAKSRMSEWNQCKSSAPNIHPHYSHLSHIYKDSGLTPRVKTVYVDDKVPVGATVTLHIEVEGTPKPNIEWIREGKTLLPFSSHYRYIDDTDLHTLVITNISYNEAGKYKCTAWNKFGYANASADVHVVATGGLRSGKPPMFISRPETIMCVNSDSDVSVSFRLSGDPKPHVTWMKGLTDITITHKTMKETINDYTRLTLSRAQLTDAGTYFIIAKNKYGSDRAFFTLRVNQRSRSLTPLPLPLYKDYMKSDERRSNIYANKIPGAISSEPFVSEFGKNRLTLTWSKPTDCGGAPILFYRVEGWLVGEDGGAKWIELGTTPTTSIDLYNLKPGQKYNFRVTPRNQYGCGESRTTSNSVAVQETCEFPEFEVCLPGELKALSGSSVELECKVKNDEGIEIQWFQDGNPLEENEYHEFKFEKGRCFLRLINLQDTDSGRYVCQASNSQGTICTFTRLLVVEDAKLVQACHRLNRLRHENEGNIDMAPQFTMRLRNKRVEISFPIRLTCQVIGYPKPIVKWYKDDQLVKENQNYSIYHEADDFHSLEINHAMAEYAGTYSAVASNPSGTVSCKCELTVDKGIRNYEIPKFTEKLNKVYTVSEDTQLRIRAKVEAYPAVGISWKKNGIRLRPSRRIIATLSHEGEVELTIAQIKQIDSGVYTCTATNIVGQAETNTRIEVYPQENDRESGTQNAESSDPIIPKEPRFLVKPRSCEAAEDDHVVIELCTLLSMTWPVGSKTHVFEVVSTDQSTDKLGTSVKPNIDVNSL</sequence>
<feature type="region of interest" description="Disordered" evidence="8">
    <location>
        <begin position="3680"/>
        <end position="3699"/>
    </location>
</feature>
<dbReference type="Pfam" id="PF07679">
    <property type="entry name" value="I-set"/>
    <property type="match status" value="11"/>
</dbReference>
<feature type="domain" description="Ig-like" evidence="9">
    <location>
        <begin position="321"/>
        <end position="412"/>
    </location>
</feature>
<dbReference type="InterPro" id="IPR036116">
    <property type="entry name" value="FN3_sf"/>
</dbReference>
<dbReference type="PANTHER" id="PTHR45080:SF8">
    <property type="entry name" value="IG-LIKE DOMAIN-CONTAINING PROTEIN"/>
    <property type="match status" value="1"/>
</dbReference>
<dbReference type="Pfam" id="PF00041">
    <property type="entry name" value="fn3"/>
    <property type="match status" value="1"/>
</dbReference>
<feature type="domain" description="Fibronectin type-III" evidence="10">
    <location>
        <begin position="6004"/>
        <end position="6100"/>
    </location>
</feature>
<dbReference type="GO" id="GO:0040017">
    <property type="term" value="P:positive regulation of locomotion"/>
    <property type="evidence" value="ECO:0007669"/>
    <property type="project" value="UniProtKB-ARBA"/>
</dbReference>
<feature type="compositionally biased region" description="Polar residues" evidence="8">
    <location>
        <begin position="2593"/>
        <end position="2602"/>
    </location>
</feature>
<dbReference type="SUPFAM" id="SSF48726">
    <property type="entry name" value="Immunoglobulin"/>
    <property type="match status" value="12"/>
</dbReference>
<feature type="compositionally biased region" description="Polar residues" evidence="8">
    <location>
        <begin position="3162"/>
        <end position="3178"/>
    </location>
</feature>
<feature type="compositionally biased region" description="Polar residues" evidence="8">
    <location>
        <begin position="5062"/>
        <end position="5071"/>
    </location>
</feature>
<dbReference type="InterPro" id="IPR013783">
    <property type="entry name" value="Ig-like_fold"/>
</dbReference>
<feature type="domain" description="Ig-like" evidence="9">
    <location>
        <begin position="5775"/>
        <end position="5864"/>
    </location>
</feature>
<dbReference type="CDD" id="cd00063">
    <property type="entry name" value="FN3"/>
    <property type="match status" value="1"/>
</dbReference>
<feature type="compositionally biased region" description="Polar residues" evidence="8">
    <location>
        <begin position="5436"/>
        <end position="5449"/>
    </location>
</feature>
<feature type="compositionally biased region" description="Basic and acidic residues" evidence="8">
    <location>
        <begin position="919"/>
        <end position="951"/>
    </location>
</feature>
<dbReference type="InterPro" id="IPR003599">
    <property type="entry name" value="Ig_sub"/>
</dbReference>
<feature type="compositionally biased region" description="Polar residues" evidence="8">
    <location>
        <begin position="3998"/>
        <end position="4015"/>
    </location>
</feature>
<dbReference type="Proteomes" id="UP001367676">
    <property type="component" value="Unassembled WGS sequence"/>
</dbReference>
<feature type="domain" description="Ig-like" evidence="9">
    <location>
        <begin position="5877"/>
        <end position="5968"/>
    </location>
</feature>
<evidence type="ECO:0000256" key="8">
    <source>
        <dbReference type="SAM" id="MobiDB-lite"/>
    </source>
</evidence>
<dbReference type="SUPFAM" id="SSF49265">
    <property type="entry name" value="Fibronectin type III"/>
    <property type="match status" value="1"/>
</dbReference>
<feature type="compositionally biased region" description="Basic and acidic residues" evidence="8">
    <location>
        <begin position="5337"/>
        <end position="5352"/>
    </location>
</feature>
<evidence type="ECO:0000256" key="7">
    <source>
        <dbReference type="SAM" id="Coils"/>
    </source>
</evidence>
<dbReference type="SMART" id="SM00060">
    <property type="entry name" value="FN3"/>
    <property type="match status" value="1"/>
</dbReference>
<keyword evidence="6" id="KW-0393">Immunoglobulin domain</keyword>
<feature type="region of interest" description="Disordered" evidence="8">
    <location>
        <begin position="918"/>
        <end position="951"/>
    </location>
</feature>
<dbReference type="SMART" id="SM00409">
    <property type="entry name" value="IG"/>
    <property type="match status" value="12"/>
</dbReference>
<feature type="compositionally biased region" description="Basic and acidic residues" evidence="8">
    <location>
        <begin position="5289"/>
        <end position="5305"/>
    </location>
</feature>
<dbReference type="InterPro" id="IPR036179">
    <property type="entry name" value="Ig-like_dom_sf"/>
</dbReference>
<evidence type="ECO:0000313" key="12">
    <source>
        <dbReference type="Proteomes" id="UP001367676"/>
    </source>
</evidence>
<comment type="subcellular location">
    <subcellularLocation>
        <location evidence="1">Cytoplasm</location>
    </subcellularLocation>
</comment>
<dbReference type="Gene3D" id="2.60.40.10">
    <property type="entry name" value="Immunoglobulins"/>
    <property type="match status" value="13"/>
</dbReference>
<dbReference type="FunFam" id="2.60.40.10:FF:000107">
    <property type="entry name" value="Myosin, light chain kinase a"/>
    <property type="match status" value="4"/>
</dbReference>
<keyword evidence="7" id="KW-0175">Coiled coil</keyword>
<keyword evidence="5" id="KW-1015">Disulfide bond</keyword>
<dbReference type="PROSITE" id="PS50835">
    <property type="entry name" value="IG_LIKE"/>
    <property type="match status" value="10"/>
</dbReference>
<feature type="compositionally biased region" description="Basic and acidic residues" evidence="8">
    <location>
        <begin position="3138"/>
        <end position="3158"/>
    </location>
</feature>
<dbReference type="GO" id="GO:0030154">
    <property type="term" value="P:cell differentiation"/>
    <property type="evidence" value="ECO:0007669"/>
    <property type="project" value="UniProtKB-ARBA"/>
</dbReference>
<feature type="compositionally biased region" description="Basic and acidic residues" evidence="8">
    <location>
        <begin position="3689"/>
        <end position="3699"/>
    </location>
</feature>
<feature type="compositionally biased region" description="Basic and acidic residues" evidence="8">
    <location>
        <begin position="5416"/>
        <end position="5435"/>
    </location>
</feature>
<dbReference type="InterPro" id="IPR007110">
    <property type="entry name" value="Ig-like_dom"/>
</dbReference>
<dbReference type="FunFam" id="2.60.40.10:FF:001166">
    <property type="entry name" value="Uncharacterized protein, isoform D"/>
    <property type="match status" value="1"/>
</dbReference>
<proteinExistence type="predicted"/>
<dbReference type="GO" id="GO:0005886">
    <property type="term" value="C:plasma membrane"/>
    <property type="evidence" value="ECO:0007669"/>
    <property type="project" value="TreeGrafter"/>
</dbReference>
<feature type="domain" description="Ig-like" evidence="9">
    <location>
        <begin position="6322"/>
        <end position="6412"/>
    </location>
</feature>
<dbReference type="GO" id="GO:0007156">
    <property type="term" value="P:homophilic cell adhesion via plasma membrane adhesion molecules"/>
    <property type="evidence" value="ECO:0007669"/>
    <property type="project" value="TreeGrafter"/>
</dbReference>
<dbReference type="GO" id="GO:0060298">
    <property type="term" value="P:positive regulation of sarcomere organization"/>
    <property type="evidence" value="ECO:0007669"/>
    <property type="project" value="UniProtKB-ARBA"/>
</dbReference>
<feature type="compositionally biased region" description="Basic and acidic residues" evidence="8">
    <location>
        <begin position="3976"/>
        <end position="3997"/>
    </location>
</feature>
<feature type="coiled-coil region" evidence="7">
    <location>
        <begin position="4559"/>
        <end position="4586"/>
    </location>
</feature>
<feature type="compositionally biased region" description="Basic and acidic residues" evidence="8">
    <location>
        <begin position="5185"/>
        <end position="5224"/>
    </location>
</feature>
<evidence type="ECO:0000256" key="2">
    <source>
        <dbReference type="ARBA" id="ARBA00022490"/>
    </source>
</evidence>
<accession>A0AAN9TKL4</accession>
<gene>
    <name evidence="11" type="ORF">V9T40_002336</name>
</gene>
<feature type="compositionally biased region" description="Basic and acidic residues" evidence="8">
    <location>
        <begin position="5089"/>
        <end position="5109"/>
    </location>
</feature>
<feature type="compositionally biased region" description="Basic and acidic residues" evidence="8">
    <location>
        <begin position="3112"/>
        <end position="3123"/>
    </location>
</feature>
<evidence type="ECO:0000256" key="1">
    <source>
        <dbReference type="ARBA" id="ARBA00004496"/>
    </source>
</evidence>
<protein>
    <recommendedName>
        <fullName evidence="13">Titin</fullName>
    </recommendedName>
</protein>
<keyword evidence="2" id="KW-0963">Cytoplasm</keyword>
<feature type="region of interest" description="Disordered" evidence="8">
    <location>
        <begin position="2593"/>
        <end position="2626"/>
    </location>
</feature>
<feature type="compositionally biased region" description="Polar residues" evidence="8">
    <location>
        <begin position="2353"/>
        <end position="2368"/>
    </location>
</feature>
<feature type="region of interest" description="Disordered" evidence="8">
    <location>
        <begin position="4328"/>
        <end position="4369"/>
    </location>
</feature>
<feature type="region of interest" description="Disordered" evidence="8">
    <location>
        <begin position="4720"/>
        <end position="4765"/>
    </location>
</feature>
<dbReference type="SMART" id="SM00408">
    <property type="entry name" value="IGc2"/>
    <property type="match status" value="9"/>
</dbReference>
<feature type="region of interest" description="Disordered" evidence="8">
    <location>
        <begin position="3138"/>
        <end position="3178"/>
    </location>
</feature>
<feature type="region of interest" description="Disordered" evidence="8">
    <location>
        <begin position="5329"/>
        <end position="5499"/>
    </location>
</feature>
<evidence type="ECO:0000256" key="4">
    <source>
        <dbReference type="ARBA" id="ARBA00022737"/>
    </source>
</evidence>
<evidence type="ECO:0000256" key="6">
    <source>
        <dbReference type="ARBA" id="ARBA00023319"/>
    </source>
</evidence>
<feature type="compositionally biased region" description="Basic and acidic residues" evidence="8">
    <location>
        <begin position="4079"/>
        <end position="4102"/>
    </location>
</feature>
<feature type="region of interest" description="Disordered" evidence="8">
    <location>
        <begin position="5087"/>
        <end position="5272"/>
    </location>
</feature>
<feature type="compositionally biased region" description="Polar residues" evidence="8">
    <location>
        <begin position="5406"/>
        <end position="5415"/>
    </location>
</feature>
<feature type="compositionally biased region" description="Basic and acidic residues" evidence="8">
    <location>
        <begin position="4016"/>
        <end position="4033"/>
    </location>
</feature>
<dbReference type="CDD" id="cd00096">
    <property type="entry name" value="Ig"/>
    <property type="match status" value="3"/>
</dbReference>
<keyword evidence="4" id="KW-0677">Repeat</keyword>
<feature type="compositionally biased region" description="Basic and acidic residues" evidence="8">
    <location>
        <begin position="2603"/>
        <end position="2621"/>
    </location>
</feature>
<feature type="compositionally biased region" description="Basic and acidic residues" evidence="8">
    <location>
        <begin position="5484"/>
        <end position="5499"/>
    </location>
</feature>
<dbReference type="InterPro" id="IPR003598">
    <property type="entry name" value="Ig_sub2"/>
</dbReference>
<feature type="compositionally biased region" description="Acidic residues" evidence="8">
    <location>
        <begin position="4749"/>
        <end position="4759"/>
    </location>
</feature>
<keyword evidence="12" id="KW-1185">Reference proteome</keyword>
<feature type="domain" description="Ig-like" evidence="9">
    <location>
        <begin position="618"/>
        <end position="696"/>
    </location>
</feature>
<feature type="domain" description="Ig-like" evidence="9">
    <location>
        <begin position="122"/>
        <end position="213"/>
    </location>
</feature>
<feature type="compositionally biased region" description="Polar residues" evidence="8">
    <location>
        <begin position="5110"/>
        <end position="5123"/>
    </location>
</feature>
<feature type="compositionally biased region" description="Basic residues" evidence="8">
    <location>
        <begin position="5173"/>
        <end position="5184"/>
    </location>
</feature>
<name>A0AAN9TKL4_9HEMI</name>
<feature type="compositionally biased region" description="Basic and acidic residues" evidence="8">
    <location>
        <begin position="5382"/>
        <end position="5405"/>
    </location>
</feature>
<feature type="domain" description="Ig-like" evidence="9">
    <location>
        <begin position="6104"/>
        <end position="6187"/>
    </location>
</feature>
<keyword evidence="3" id="KW-0732">Signal</keyword>
<feature type="region of interest" description="Disordered" evidence="8">
    <location>
        <begin position="3969"/>
        <end position="4143"/>
    </location>
</feature>
<dbReference type="InterPro" id="IPR050958">
    <property type="entry name" value="Cell_Adh-Cytoskel_Orgn"/>
</dbReference>
<dbReference type="PROSITE" id="PS50853">
    <property type="entry name" value="FN3"/>
    <property type="match status" value="1"/>
</dbReference>